<dbReference type="RefSeq" id="WP_005221842.1">
    <property type="nucleotide sequence ID" value="NZ_CP007031.1"/>
</dbReference>
<dbReference type="STRING" id="765910.MARPU_01015"/>
<dbReference type="InterPro" id="IPR001173">
    <property type="entry name" value="Glyco_trans_2-like"/>
</dbReference>
<dbReference type="PANTHER" id="PTHR43685:SF2">
    <property type="entry name" value="GLYCOSYLTRANSFERASE 2-LIKE DOMAIN-CONTAINING PROTEIN"/>
    <property type="match status" value="1"/>
</dbReference>
<evidence type="ECO:0000313" key="3">
    <source>
        <dbReference type="Proteomes" id="UP000005275"/>
    </source>
</evidence>
<dbReference type="AlphaFoldDB" id="W0DZ84"/>
<evidence type="ECO:0000259" key="1">
    <source>
        <dbReference type="Pfam" id="PF00535"/>
    </source>
</evidence>
<dbReference type="OrthoDB" id="9805612at2"/>
<sequence length="351" mass="39813">MSKSPCVSVVIPAYRHQAFIAEAIDSVLRQSFNDLELIVIDDGSPDDTAAVAERALANDPRARLLRQDNAGSHATINRGLSMARGEWVAILNSDDRYHPDRLERLLAVAGEAYDFLVSDLRLIDQDGGVVSDPGHWFNTMIEGFRQYARADGPVAGLLYGNYTASTSNFFFRRALLDRIGGLREYRYVVDWEFALRAALEAPERFTYLIDEPLFDYRLHGANTILSGALRGGAEIERMQRGILRERFGVPRALLAAMHRNHRHLRRHWRELGEQRVERFVRDREADVALLRDALDLESSTRQQEVALLKAKLAEREAALAAREADLAAHKAELAAIHASRSWRYTRILRKK</sequence>
<keyword evidence="2" id="KW-0808">Transferase</keyword>
<organism evidence="2 3">
    <name type="scientific">Marichromatium purpuratum 984</name>
    <dbReference type="NCBI Taxonomy" id="765910"/>
    <lineage>
        <taxon>Bacteria</taxon>
        <taxon>Pseudomonadati</taxon>
        <taxon>Pseudomonadota</taxon>
        <taxon>Gammaproteobacteria</taxon>
        <taxon>Chromatiales</taxon>
        <taxon>Chromatiaceae</taxon>
        <taxon>Marichromatium</taxon>
    </lineage>
</organism>
<reference evidence="2 3" key="1">
    <citation type="submission" date="2013-12" db="EMBL/GenBank/DDBJ databases">
        <authorList>
            <consortium name="DOE Joint Genome Institute"/>
            <person name="Bryant D.A."/>
            <person name="Huntemann M."/>
            <person name="Han J."/>
            <person name="Chen A."/>
            <person name="Kyrpides N."/>
            <person name="Mavromatis K."/>
            <person name="Markowitz V."/>
            <person name="Palaniappan K."/>
            <person name="Ivanova N."/>
            <person name="Schaumberg A."/>
            <person name="Pati A."/>
            <person name="Liolios K."/>
            <person name="Nordberg H.P."/>
            <person name="Cantor M.N."/>
            <person name="Hua S.X."/>
            <person name="Woyke T."/>
        </authorList>
    </citation>
    <scope>NUCLEOTIDE SEQUENCE [LARGE SCALE GENOMIC DNA]</scope>
    <source>
        <strain evidence="2 3">984</strain>
    </source>
</reference>
<dbReference type="KEGG" id="mpur:MARPU_01015"/>
<proteinExistence type="predicted"/>
<feature type="domain" description="Glycosyltransferase 2-like" evidence="1">
    <location>
        <begin position="8"/>
        <end position="178"/>
    </location>
</feature>
<name>W0DZ84_MARPU</name>
<dbReference type="PANTHER" id="PTHR43685">
    <property type="entry name" value="GLYCOSYLTRANSFERASE"/>
    <property type="match status" value="1"/>
</dbReference>
<evidence type="ECO:0000313" key="2">
    <source>
        <dbReference type="EMBL" id="AHF02593.1"/>
    </source>
</evidence>
<dbReference type="Pfam" id="PF00535">
    <property type="entry name" value="Glycos_transf_2"/>
    <property type="match status" value="1"/>
</dbReference>
<dbReference type="eggNOG" id="COG1216">
    <property type="taxonomic scope" value="Bacteria"/>
</dbReference>
<protein>
    <submittedName>
        <fullName evidence="2">Glycosyl transferase</fullName>
    </submittedName>
</protein>
<dbReference type="GO" id="GO:0016740">
    <property type="term" value="F:transferase activity"/>
    <property type="evidence" value="ECO:0007669"/>
    <property type="project" value="UniProtKB-KW"/>
</dbReference>
<gene>
    <name evidence="2" type="ORF">MARPU_01015</name>
</gene>
<dbReference type="Proteomes" id="UP000005275">
    <property type="component" value="Chromosome"/>
</dbReference>
<dbReference type="EMBL" id="CP007031">
    <property type="protein sequence ID" value="AHF02593.1"/>
    <property type="molecule type" value="Genomic_DNA"/>
</dbReference>
<keyword evidence="3" id="KW-1185">Reference proteome</keyword>
<dbReference type="SUPFAM" id="SSF53448">
    <property type="entry name" value="Nucleotide-diphospho-sugar transferases"/>
    <property type="match status" value="1"/>
</dbReference>
<dbReference type="InterPro" id="IPR029044">
    <property type="entry name" value="Nucleotide-diphossugar_trans"/>
</dbReference>
<accession>W0DZ84</accession>
<dbReference type="InterPro" id="IPR050834">
    <property type="entry name" value="Glycosyltransf_2"/>
</dbReference>
<dbReference type="HOGENOM" id="CLU_025996_0_0_6"/>
<dbReference type="Gene3D" id="3.90.550.10">
    <property type="entry name" value="Spore Coat Polysaccharide Biosynthesis Protein SpsA, Chain A"/>
    <property type="match status" value="1"/>
</dbReference>